<reference evidence="1" key="1">
    <citation type="submission" date="2021-05" db="EMBL/GenBank/DDBJ databases">
        <authorList>
            <person name="Scholz U."/>
            <person name="Mascher M."/>
            <person name="Fiebig A."/>
        </authorList>
    </citation>
    <scope>NUCLEOTIDE SEQUENCE [LARGE SCALE GENOMIC DNA]</scope>
</reference>
<name>A0ACD5YUM0_AVESA</name>
<sequence>MRRRGLVIMLCFLILAAASASASASEPEKPRAAPVGSSASASEFVRRSCRATSFPRACERSLMPRAPAVGRSPRRLAHAALAVAADAAGNCSAYIGRPPSTSSSSSKGRGAMGDCAETVRDAADLLRQSAAELAGRMGRASSPRFAWRLSNVQTWASAALTDADTCLDSLSAYAGSGGAKPRDDVKRRVVAVEQATSNALALVNRLQPPRPRRRVPLHQ</sequence>
<keyword evidence="2" id="KW-1185">Reference proteome</keyword>
<dbReference type="EnsemblPlants" id="AVESA.00010b.r2.6AG1070100.1">
    <property type="protein sequence ID" value="AVESA.00010b.r2.6AG1070100.1.CDS.1"/>
    <property type="gene ID" value="AVESA.00010b.r2.6AG1070100"/>
</dbReference>
<proteinExistence type="predicted"/>
<accession>A0ACD5YUM0</accession>
<reference evidence="1" key="2">
    <citation type="submission" date="2025-09" db="UniProtKB">
        <authorList>
            <consortium name="EnsemblPlants"/>
        </authorList>
    </citation>
    <scope>IDENTIFICATION</scope>
</reference>
<dbReference type="Proteomes" id="UP001732700">
    <property type="component" value="Chromosome 6A"/>
</dbReference>
<evidence type="ECO:0000313" key="1">
    <source>
        <dbReference type="EnsemblPlants" id="AVESA.00010b.r2.6AG1070100.1.CDS.1"/>
    </source>
</evidence>
<protein>
    <submittedName>
        <fullName evidence="1">Uncharacterized protein</fullName>
    </submittedName>
</protein>
<evidence type="ECO:0000313" key="2">
    <source>
        <dbReference type="Proteomes" id="UP001732700"/>
    </source>
</evidence>
<organism evidence="1 2">
    <name type="scientific">Avena sativa</name>
    <name type="common">Oat</name>
    <dbReference type="NCBI Taxonomy" id="4498"/>
    <lineage>
        <taxon>Eukaryota</taxon>
        <taxon>Viridiplantae</taxon>
        <taxon>Streptophyta</taxon>
        <taxon>Embryophyta</taxon>
        <taxon>Tracheophyta</taxon>
        <taxon>Spermatophyta</taxon>
        <taxon>Magnoliopsida</taxon>
        <taxon>Liliopsida</taxon>
        <taxon>Poales</taxon>
        <taxon>Poaceae</taxon>
        <taxon>BOP clade</taxon>
        <taxon>Pooideae</taxon>
        <taxon>Poodae</taxon>
        <taxon>Poeae</taxon>
        <taxon>Poeae Chloroplast Group 1 (Aveneae type)</taxon>
        <taxon>Aveninae</taxon>
        <taxon>Avena</taxon>
    </lineage>
</organism>